<organism evidence="1 2">
    <name type="scientific">Pseudooceanicola nanhaiensis</name>
    <dbReference type="NCBI Taxonomy" id="375761"/>
    <lineage>
        <taxon>Bacteria</taxon>
        <taxon>Pseudomonadati</taxon>
        <taxon>Pseudomonadota</taxon>
        <taxon>Alphaproteobacteria</taxon>
        <taxon>Rhodobacterales</taxon>
        <taxon>Paracoccaceae</taxon>
        <taxon>Pseudooceanicola</taxon>
    </lineage>
</organism>
<dbReference type="GO" id="GO:0032259">
    <property type="term" value="P:methylation"/>
    <property type="evidence" value="ECO:0007669"/>
    <property type="project" value="UniProtKB-KW"/>
</dbReference>
<gene>
    <name evidence="1" type="ORF">GCM10011534_10500</name>
</gene>
<dbReference type="GO" id="GO:0010420">
    <property type="term" value="F:polyprenyldihydroxybenzoate methyltransferase activity"/>
    <property type="evidence" value="ECO:0007669"/>
    <property type="project" value="TreeGrafter"/>
</dbReference>
<protein>
    <submittedName>
        <fullName evidence="1">SAM-dependent methyltransferase</fullName>
    </submittedName>
</protein>
<dbReference type="CDD" id="cd02440">
    <property type="entry name" value="AdoMet_MTases"/>
    <property type="match status" value="1"/>
</dbReference>
<dbReference type="PANTHER" id="PTHR43464:SF23">
    <property type="entry name" value="JUVENILE HORMONE ACID O-METHYLTRANSFERASE"/>
    <property type="match status" value="1"/>
</dbReference>
<keyword evidence="1" id="KW-0489">Methyltransferase</keyword>
<name>A0A917WC34_9RHOB</name>
<dbReference type="RefSeq" id="WP_028285940.1">
    <property type="nucleotide sequence ID" value="NZ_BMLF01000001.1"/>
</dbReference>
<dbReference type="SUPFAM" id="SSF53335">
    <property type="entry name" value="S-adenosyl-L-methionine-dependent methyltransferases"/>
    <property type="match status" value="1"/>
</dbReference>
<comment type="caution">
    <text evidence="1">The sequence shown here is derived from an EMBL/GenBank/DDBJ whole genome shotgun (WGS) entry which is preliminary data.</text>
</comment>
<dbReference type="Proteomes" id="UP000649829">
    <property type="component" value="Unassembled WGS sequence"/>
</dbReference>
<dbReference type="EMBL" id="BMLF01000001">
    <property type="protein sequence ID" value="GGL90289.1"/>
    <property type="molecule type" value="Genomic_DNA"/>
</dbReference>
<evidence type="ECO:0000313" key="1">
    <source>
        <dbReference type="EMBL" id="GGL90289.1"/>
    </source>
</evidence>
<reference evidence="1" key="1">
    <citation type="journal article" date="2014" name="Int. J. Syst. Evol. Microbiol.">
        <title>Complete genome sequence of Corynebacterium casei LMG S-19264T (=DSM 44701T), isolated from a smear-ripened cheese.</title>
        <authorList>
            <consortium name="US DOE Joint Genome Institute (JGI-PGF)"/>
            <person name="Walter F."/>
            <person name="Albersmeier A."/>
            <person name="Kalinowski J."/>
            <person name="Ruckert C."/>
        </authorList>
    </citation>
    <scope>NUCLEOTIDE SEQUENCE</scope>
    <source>
        <strain evidence="1">CGMCC 1.6293</strain>
    </source>
</reference>
<dbReference type="AlphaFoldDB" id="A0A917WC34"/>
<dbReference type="Gene3D" id="3.40.50.150">
    <property type="entry name" value="Vaccinia Virus protein VP39"/>
    <property type="match status" value="1"/>
</dbReference>
<dbReference type="PANTHER" id="PTHR43464">
    <property type="entry name" value="METHYLTRANSFERASE"/>
    <property type="match status" value="1"/>
</dbReference>
<evidence type="ECO:0000313" key="2">
    <source>
        <dbReference type="Proteomes" id="UP000649829"/>
    </source>
</evidence>
<dbReference type="Pfam" id="PF13489">
    <property type="entry name" value="Methyltransf_23"/>
    <property type="match status" value="1"/>
</dbReference>
<keyword evidence="2" id="KW-1185">Reference proteome</keyword>
<sequence length="201" mass="20972">MQDDFLDKVYDLETPDALRRHYDAWAARYDADLEAQGYATPGRCAAALKAAGLSRDAAILDMGCGTGLSGRALRAEGFTTIDGADVSAGMLEVAAGTGAYRQLVNTAETGLPTGPYAAVTAIGVIGAGAAPAALFDDCLAALSRGGLFCFSFNDHTLEMPEYTARRDIALASGRVSLVSEDTGVHIRGLGSTSKVYVLKRN</sequence>
<accession>A0A917WC34</accession>
<proteinExistence type="predicted"/>
<dbReference type="InterPro" id="IPR029063">
    <property type="entry name" value="SAM-dependent_MTases_sf"/>
</dbReference>
<reference evidence="1" key="2">
    <citation type="submission" date="2020-09" db="EMBL/GenBank/DDBJ databases">
        <authorList>
            <person name="Sun Q."/>
            <person name="Zhou Y."/>
        </authorList>
    </citation>
    <scope>NUCLEOTIDE SEQUENCE</scope>
    <source>
        <strain evidence="1">CGMCC 1.6293</strain>
    </source>
</reference>
<keyword evidence="1" id="KW-0808">Transferase</keyword>